<dbReference type="GO" id="GO:0016787">
    <property type="term" value="F:hydrolase activity"/>
    <property type="evidence" value="ECO:0007669"/>
    <property type="project" value="UniProtKB-KW"/>
</dbReference>
<dbReference type="PANTHER" id="PTHR11106">
    <property type="entry name" value="GANGLIOSIDE INDUCED DIFFERENTIATION ASSOCIATED PROTEIN 2-RELATED"/>
    <property type="match status" value="1"/>
</dbReference>
<reference evidence="2 3" key="1">
    <citation type="submission" date="2019-02" db="EMBL/GenBank/DDBJ databases">
        <title>Deep-cultivation of Planctomycetes and their phenomic and genomic characterization uncovers novel biology.</title>
        <authorList>
            <person name="Wiegand S."/>
            <person name="Jogler M."/>
            <person name="Boedeker C."/>
            <person name="Pinto D."/>
            <person name="Vollmers J."/>
            <person name="Rivas-Marin E."/>
            <person name="Kohn T."/>
            <person name="Peeters S.H."/>
            <person name="Heuer A."/>
            <person name="Rast P."/>
            <person name="Oberbeckmann S."/>
            <person name="Bunk B."/>
            <person name="Jeske O."/>
            <person name="Meyerdierks A."/>
            <person name="Storesund J.E."/>
            <person name="Kallscheuer N."/>
            <person name="Luecker S."/>
            <person name="Lage O.M."/>
            <person name="Pohl T."/>
            <person name="Merkel B.J."/>
            <person name="Hornburger P."/>
            <person name="Mueller R.-W."/>
            <person name="Bruemmer F."/>
            <person name="Labrenz M."/>
            <person name="Spormann A.M."/>
            <person name="Op den Camp H."/>
            <person name="Overmann J."/>
            <person name="Amann R."/>
            <person name="Jetten M.S.M."/>
            <person name="Mascher T."/>
            <person name="Medema M.H."/>
            <person name="Devos D.P."/>
            <person name="Kaster A.-K."/>
            <person name="Ovreas L."/>
            <person name="Rohde M."/>
            <person name="Galperin M.Y."/>
            <person name="Jogler C."/>
        </authorList>
    </citation>
    <scope>NUCLEOTIDE SEQUENCE [LARGE SCALE GENOMIC DNA]</scope>
    <source>
        <strain evidence="2 3">Mal52</strain>
    </source>
</reference>
<accession>A0A517ZV33</accession>
<sequence>MTRQRALKLLVVEKFKIMLVQFGESRLELAQGDITTQQVDAIVNAANSGLHGGGGVDGAIHRAAGPELMQETDRAYPDGCPTGEAVATAAYGLPAKFVFHAVGPIWRGGGQNEADLLGGAYRRCLELAVEHNCRSIAFPAISTGVYGYPIDLAAETSLAVVRDFLQQQGRPELVRFVLFSGGSYGAFARVLELMAN</sequence>
<name>A0A517ZV33_9PLAN</name>
<dbReference type="InterPro" id="IPR043472">
    <property type="entry name" value="Macro_dom-like"/>
</dbReference>
<gene>
    <name evidence="2" type="primary">ymdB_2</name>
    <name evidence="2" type="ORF">Mal52_48620</name>
</gene>
<keyword evidence="2" id="KW-0378">Hydrolase</keyword>
<proteinExistence type="predicted"/>
<protein>
    <submittedName>
        <fullName evidence="2">O-acetyl-ADP-ribose deacetylase</fullName>
        <ecNumber evidence="2">3.5.1.-</ecNumber>
    </submittedName>
</protein>
<dbReference type="EC" id="3.5.1.-" evidence="2"/>
<dbReference type="Proteomes" id="UP000319383">
    <property type="component" value="Chromosome"/>
</dbReference>
<dbReference type="SMART" id="SM00506">
    <property type="entry name" value="A1pp"/>
    <property type="match status" value="1"/>
</dbReference>
<dbReference type="PROSITE" id="PS51154">
    <property type="entry name" value="MACRO"/>
    <property type="match status" value="1"/>
</dbReference>
<feature type="domain" description="Macro" evidence="1">
    <location>
        <begin position="14"/>
        <end position="195"/>
    </location>
</feature>
<dbReference type="InterPro" id="IPR002589">
    <property type="entry name" value="Macro_dom"/>
</dbReference>
<dbReference type="KEGG" id="sdyn:Mal52_48620"/>
<keyword evidence="3" id="KW-1185">Reference proteome</keyword>
<dbReference type="AlphaFoldDB" id="A0A517ZV33"/>
<dbReference type="EMBL" id="CP036276">
    <property type="protein sequence ID" value="QDU46343.1"/>
    <property type="molecule type" value="Genomic_DNA"/>
</dbReference>
<dbReference type="Gene3D" id="3.40.220.10">
    <property type="entry name" value="Leucine Aminopeptidase, subunit E, domain 1"/>
    <property type="match status" value="1"/>
</dbReference>
<organism evidence="2 3">
    <name type="scientific">Symmachiella dynata</name>
    <dbReference type="NCBI Taxonomy" id="2527995"/>
    <lineage>
        <taxon>Bacteria</taxon>
        <taxon>Pseudomonadati</taxon>
        <taxon>Planctomycetota</taxon>
        <taxon>Planctomycetia</taxon>
        <taxon>Planctomycetales</taxon>
        <taxon>Planctomycetaceae</taxon>
        <taxon>Symmachiella</taxon>
    </lineage>
</organism>
<evidence type="ECO:0000313" key="2">
    <source>
        <dbReference type="EMBL" id="QDU46343.1"/>
    </source>
</evidence>
<evidence type="ECO:0000259" key="1">
    <source>
        <dbReference type="PROSITE" id="PS51154"/>
    </source>
</evidence>
<dbReference type="PANTHER" id="PTHR11106:SF27">
    <property type="entry name" value="MACRO DOMAIN-CONTAINING PROTEIN"/>
    <property type="match status" value="1"/>
</dbReference>
<evidence type="ECO:0000313" key="3">
    <source>
        <dbReference type="Proteomes" id="UP000319383"/>
    </source>
</evidence>
<dbReference type="SUPFAM" id="SSF52949">
    <property type="entry name" value="Macro domain-like"/>
    <property type="match status" value="1"/>
</dbReference>
<dbReference type="CDD" id="cd02908">
    <property type="entry name" value="Macro_OAADPr_deacetylase"/>
    <property type="match status" value="1"/>
</dbReference>
<dbReference type="NCBIfam" id="NF001664">
    <property type="entry name" value="PRK00431.1-6"/>
    <property type="match status" value="1"/>
</dbReference>
<dbReference type="Pfam" id="PF01661">
    <property type="entry name" value="Macro"/>
    <property type="match status" value="1"/>
</dbReference>